<organism evidence="2 3">
    <name type="scientific">Malassezia japonica</name>
    <dbReference type="NCBI Taxonomy" id="223818"/>
    <lineage>
        <taxon>Eukaryota</taxon>
        <taxon>Fungi</taxon>
        <taxon>Dikarya</taxon>
        <taxon>Basidiomycota</taxon>
        <taxon>Ustilaginomycotina</taxon>
        <taxon>Malasseziomycetes</taxon>
        <taxon>Malasseziales</taxon>
        <taxon>Malasseziaceae</taxon>
        <taxon>Malassezia</taxon>
    </lineage>
</organism>
<gene>
    <name evidence="2" type="ORF">MJAP1_004153</name>
</gene>
<protein>
    <submittedName>
        <fullName evidence="2">Uncharacterized protein</fullName>
    </submittedName>
</protein>
<dbReference type="GeneID" id="85227804"/>
<dbReference type="RefSeq" id="XP_060124055.1">
    <property type="nucleotide sequence ID" value="XM_060268072.1"/>
</dbReference>
<evidence type="ECO:0000256" key="1">
    <source>
        <dbReference type="SAM" id="MobiDB-lite"/>
    </source>
</evidence>
<feature type="region of interest" description="Disordered" evidence="1">
    <location>
        <begin position="18"/>
        <end position="39"/>
    </location>
</feature>
<dbReference type="EMBL" id="CP119966">
    <property type="protein sequence ID" value="WFD41158.1"/>
    <property type="molecule type" value="Genomic_DNA"/>
</dbReference>
<dbReference type="Proteomes" id="UP001217754">
    <property type="component" value="Chromosome 9"/>
</dbReference>
<dbReference type="AlphaFoldDB" id="A0AAF0JC52"/>
<sequence length="162" mass="17109">MASAVRALFGCCLGRGRKAPVPSAGETTEETPLLGENSGAPQSELDPILFPAQQIDAILRGLNSDMLPVDANAKTAPALTAPSESETQPQLVTVQDHALDSAPGTTRRHAFDAAEPASHRAPFVLLSRFEDGEAVAEATRTAVEQRQGPMSVVWNERAPALE</sequence>
<evidence type="ECO:0000313" key="2">
    <source>
        <dbReference type="EMBL" id="WFD41158.1"/>
    </source>
</evidence>
<proteinExistence type="predicted"/>
<keyword evidence="3" id="KW-1185">Reference proteome</keyword>
<evidence type="ECO:0000313" key="3">
    <source>
        <dbReference type="Proteomes" id="UP001217754"/>
    </source>
</evidence>
<accession>A0AAF0JC52</accession>
<reference evidence="2" key="1">
    <citation type="submission" date="2023-03" db="EMBL/GenBank/DDBJ databases">
        <title>Mating type loci evolution in Malassezia.</title>
        <authorList>
            <person name="Coelho M.A."/>
        </authorList>
    </citation>
    <scope>NUCLEOTIDE SEQUENCE</scope>
    <source>
        <strain evidence="2">CBS 9431</strain>
    </source>
</reference>
<name>A0AAF0JC52_9BASI</name>